<reference evidence="10 11" key="1">
    <citation type="submission" date="2018-05" db="EMBL/GenBank/DDBJ databases">
        <title>Acuticoccus sediminis sp. nov., isolated from deep-sea sediment of Indian Ocean.</title>
        <authorList>
            <person name="Liu X."/>
            <person name="Lai Q."/>
            <person name="Du Y."/>
            <person name="Sun F."/>
            <person name="Zhang X."/>
            <person name="Wang S."/>
            <person name="Shao Z."/>
        </authorList>
    </citation>
    <scope>NUCLEOTIDE SEQUENCE [LARGE SCALE GENOMIC DNA]</scope>
    <source>
        <strain evidence="10 11">PTG4-2</strain>
    </source>
</reference>
<dbReference type="GO" id="GO:0004553">
    <property type="term" value="F:hydrolase activity, hydrolyzing O-glycosyl compounds"/>
    <property type="evidence" value="ECO:0007669"/>
    <property type="project" value="InterPro"/>
</dbReference>
<evidence type="ECO:0000256" key="8">
    <source>
        <dbReference type="PIRSR" id="PIRSR608264-1"/>
    </source>
</evidence>
<dbReference type="InterPro" id="IPR008264">
    <property type="entry name" value="Beta_glucanase"/>
</dbReference>
<dbReference type="PANTHER" id="PTHR31062">
    <property type="entry name" value="XYLOGLUCAN ENDOTRANSGLUCOSYLASE/HYDROLASE PROTEIN 8-RELATED"/>
    <property type="match status" value="1"/>
</dbReference>
<dbReference type="PROSITE" id="PS51762">
    <property type="entry name" value="GH16_2"/>
    <property type="match status" value="1"/>
</dbReference>
<feature type="active site" description="Proton donor" evidence="8">
    <location>
        <position position="145"/>
    </location>
</feature>
<evidence type="ECO:0000256" key="3">
    <source>
        <dbReference type="ARBA" id="ARBA00022801"/>
    </source>
</evidence>
<evidence type="ECO:0000313" key="11">
    <source>
        <dbReference type="Proteomes" id="UP000249590"/>
    </source>
</evidence>
<evidence type="ECO:0000256" key="1">
    <source>
        <dbReference type="ARBA" id="ARBA00006865"/>
    </source>
</evidence>
<organism evidence="10 11">
    <name type="scientific">Acuticoccus sediminis</name>
    <dbReference type="NCBI Taxonomy" id="2184697"/>
    <lineage>
        <taxon>Bacteria</taxon>
        <taxon>Pseudomonadati</taxon>
        <taxon>Pseudomonadota</taxon>
        <taxon>Alphaproteobacteria</taxon>
        <taxon>Hyphomicrobiales</taxon>
        <taxon>Amorphaceae</taxon>
        <taxon>Acuticoccus</taxon>
    </lineage>
</organism>
<dbReference type="InterPro" id="IPR000757">
    <property type="entry name" value="Beta-glucanase-like"/>
</dbReference>
<name>A0A8B2NWT4_9HYPH</name>
<feature type="active site" description="Nucleophile" evidence="8">
    <location>
        <position position="141"/>
    </location>
</feature>
<dbReference type="InterPro" id="IPR044791">
    <property type="entry name" value="Beta-glucanase/XTH"/>
</dbReference>
<keyword evidence="3" id="KW-0378">Hydrolase</keyword>
<dbReference type="AlphaFoldDB" id="A0A8B2NWT4"/>
<evidence type="ECO:0000256" key="4">
    <source>
        <dbReference type="ARBA" id="ARBA00023295"/>
    </source>
</evidence>
<dbReference type="GO" id="GO:0005975">
    <property type="term" value="P:carbohydrate metabolic process"/>
    <property type="evidence" value="ECO:0007669"/>
    <property type="project" value="InterPro"/>
</dbReference>
<accession>A0A8B2NWT4</accession>
<evidence type="ECO:0000256" key="7">
    <source>
        <dbReference type="ARBA" id="ARBA00031665"/>
    </source>
</evidence>
<sequence>MTMRGPADLCNALIVHCAWFGPRRPTVSEGAFMVLEAPPFDETFDSLDTDIWYVSSYTNADSYIDTSWSPNNAIIHDEGVLELLLEKESRGGKPYTGAEIQTYDFYGYGRYEVTMQASGEEGVNSSFFTYTGDHLGDDWNEIDIEIYGLDPTKLHVAYHNDGETFEQEIDLGFDASEGMHTYAFEWRPDSVSWYVDGELVLVEEATIAPVPDVEGRIMASIWTGWNSHLGEPTFETSTSAYYDEISFTPFTDIEQPPAPPLIGDFAVQLVNTDTDEIVAYLQDGMTIDRDLFGDANLTVNVIAYDRDLRTSMRTLGFDVTGALEKHKYEQYAPWALFGDPDRETLNGQQMPDGDYQMTLTAYSGWEGKGIVLEEQSFDFTIEPADGILPGEEEPEPDAGFSLLLYDSATREVKAILDDETIVDTAEIADDRSNILVQLDDPALAAATRSLVMTLDGPVSRSIIEGAAPYALFGDAGFTKLRGVTLPEGDYTLTVSAMSAKRGEGSVLAERTIDFSVGHDTSDNDGVTVFLVDAENDHFLTELSDGDVIDLSALPTTELSIVVAADDAATESVSMALSGALEFSRTESVEPYALFGDSNPDFRGQQFVPGDYGLEISTHSRDGGSGSTLASVDWDLAFV</sequence>
<proteinExistence type="inferred from homology"/>
<dbReference type="PRINTS" id="PR00737">
    <property type="entry name" value="GLHYDRLASE16"/>
</dbReference>
<evidence type="ECO:0000256" key="5">
    <source>
        <dbReference type="ARBA" id="ARBA00029722"/>
    </source>
</evidence>
<evidence type="ECO:0000259" key="9">
    <source>
        <dbReference type="PROSITE" id="PS51762"/>
    </source>
</evidence>
<dbReference type="SUPFAM" id="SSF49899">
    <property type="entry name" value="Concanavalin A-like lectins/glucanases"/>
    <property type="match status" value="1"/>
</dbReference>
<keyword evidence="4" id="KW-0326">Glycosidase</keyword>
<comment type="caution">
    <text evidence="10">The sequence shown here is derived from an EMBL/GenBank/DDBJ whole genome shotgun (WGS) entry which is preliminary data.</text>
</comment>
<dbReference type="Pfam" id="PF00722">
    <property type="entry name" value="Glyco_hydro_16"/>
    <property type="match status" value="1"/>
</dbReference>
<feature type="domain" description="GH16" evidence="9">
    <location>
        <begin position="17"/>
        <end position="247"/>
    </location>
</feature>
<dbReference type="Proteomes" id="UP000249590">
    <property type="component" value="Unassembled WGS sequence"/>
</dbReference>
<evidence type="ECO:0000256" key="2">
    <source>
        <dbReference type="ARBA" id="ARBA00014569"/>
    </source>
</evidence>
<comment type="similarity">
    <text evidence="1">Belongs to the glycosyl hydrolase 16 family.</text>
</comment>
<dbReference type="Gene3D" id="2.60.120.200">
    <property type="match status" value="1"/>
</dbReference>
<dbReference type="InterPro" id="IPR013320">
    <property type="entry name" value="ConA-like_dom_sf"/>
</dbReference>
<evidence type="ECO:0000313" key="10">
    <source>
        <dbReference type="EMBL" id="RAI03833.1"/>
    </source>
</evidence>
<protein>
    <recommendedName>
        <fullName evidence="2">Beta-glucanase</fullName>
    </recommendedName>
    <alternativeName>
        <fullName evidence="7">1,3-1,4-beta-D-glucan 4-glucanohydrolase</fullName>
    </alternativeName>
    <alternativeName>
        <fullName evidence="6">Endo-beta-1,3-1,4 glucanase</fullName>
    </alternativeName>
    <alternativeName>
        <fullName evidence="5">Lichenase</fullName>
    </alternativeName>
</protein>
<dbReference type="EMBL" id="QHHQ01000001">
    <property type="protein sequence ID" value="RAI03833.1"/>
    <property type="molecule type" value="Genomic_DNA"/>
</dbReference>
<gene>
    <name evidence="10" type="ORF">DLJ53_05015</name>
</gene>
<keyword evidence="11" id="KW-1185">Reference proteome</keyword>
<evidence type="ECO:0000256" key="6">
    <source>
        <dbReference type="ARBA" id="ARBA00029771"/>
    </source>
</evidence>